<evidence type="ECO:0000313" key="13">
    <source>
        <dbReference type="Proteomes" id="UP001370348"/>
    </source>
</evidence>
<proteinExistence type="inferred from homology"/>
<dbReference type="EMBL" id="CP089984">
    <property type="protein sequence ID" value="WXB18663.1"/>
    <property type="molecule type" value="Genomic_DNA"/>
</dbReference>
<keyword evidence="4" id="KW-0732">Signal</keyword>
<dbReference type="RefSeq" id="WP_394828295.1">
    <property type="nucleotide sequence ID" value="NZ_CP089984.1"/>
</dbReference>
<evidence type="ECO:0000256" key="8">
    <source>
        <dbReference type="SAM" id="MobiDB-lite"/>
    </source>
</evidence>
<protein>
    <submittedName>
        <fullName evidence="12">M4 family metallopeptidase</fullName>
    </submittedName>
</protein>
<organism evidence="12 13">
    <name type="scientific">Pendulispora albinea</name>
    <dbReference type="NCBI Taxonomy" id="2741071"/>
    <lineage>
        <taxon>Bacteria</taxon>
        <taxon>Pseudomonadati</taxon>
        <taxon>Myxococcota</taxon>
        <taxon>Myxococcia</taxon>
        <taxon>Myxococcales</taxon>
        <taxon>Sorangiineae</taxon>
        <taxon>Pendulisporaceae</taxon>
        <taxon>Pendulispora</taxon>
    </lineage>
</organism>
<evidence type="ECO:0000256" key="6">
    <source>
        <dbReference type="ARBA" id="ARBA00022833"/>
    </source>
</evidence>
<evidence type="ECO:0000259" key="11">
    <source>
        <dbReference type="Pfam" id="PF07504"/>
    </source>
</evidence>
<dbReference type="InterPro" id="IPR050728">
    <property type="entry name" value="Zinc_Metalloprotease_M4"/>
</dbReference>
<dbReference type="InterPro" id="IPR027268">
    <property type="entry name" value="Peptidase_M4/M1_CTD_sf"/>
</dbReference>
<evidence type="ECO:0000256" key="7">
    <source>
        <dbReference type="ARBA" id="ARBA00023049"/>
    </source>
</evidence>
<keyword evidence="7" id="KW-0482">Metalloprotease</keyword>
<dbReference type="InterPro" id="IPR013856">
    <property type="entry name" value="Peptidase_M4_domain"/>
</dbReference>
<accession>A0ABZ2M826</accession>
<dbReference type="InterPro" id="IPR001570">
    <property type="entry name" value="Peptidase_M4_C_domain"/>
</dbReference>
<keyword evidence="5" id="KW-0378">Hydrolase</keyword>
<feature type="region of interest" description="Disordered" evidence="8">
    <location>
        <begin position="612"/>
        <end position="663"/>
    </location>
</feature>
<dbReference type="InterPro" id="IPR011096">
    <property type="entry name" value="FTP_domain"/>
</dbReference>
<dbReference type="Proteomes" id="UP001370348">
    <property type="component" value="Chromosome"/>
</dbReference>
<evidence type="ECO:0000256" key="4">
    <source>
        <dbReference type="ARBA" id="ARBA00022729"/>
    </source>
</evidence>
<feature type="compositionally biased region" description="Basic and acidic residues" evidence="8">
    <location>
        <begin position="67"/>
        <end position="77"/>
    </location>
</feature>
<evidence type="ECO:0000256" key="3">
    <source>
        <dbReference type="ARBA" id="ARBA00022723"/>
    </source>
</evidence>
<dbReference type="PROSITE" id="PS51257">
    <property type="entry name" value="PROKAR_LIPOPROTEIN"/>
    <property type="match status" value="1"/>
</dbReference>
<feature type="domain" description="Peptidase M4" evidence="9">
    <location>
        <begin position="276"/>
        <end position="424"/>
    </location>
</feature>
<name>A0ABZ2M826_9BACT</name>
<evidence type="ECO:0000256" key="5">
    <source>
        <dbReference type="ARBA" id="ARBA00022801"/>
    </source>
</evidence>
<feature type="domain" description="Peptidase M4 C-terminal" evidence="10">
    <location>
        <begin position="427"/>
        <end position="590"/>
    </location>
</feature>
<dbReference type="Gene3D" id="3.10.170.10">
    <property type="match status" value="1"/>
</dbReference>
<dbReference type="Pfam" id="PF07504">
    <property type="entry name" value="FTP"/>
    <property type="match status" value="1"/>
</dbReference>
<evidence type="ECO:0000259" key="9">
    <source>
        <dbReference type="Pfam" id="PF01447"/>
    </source>
</evidence>
<sequence>MGKRIGLLGLVFVGCSSNAGSGDGADAANAANAANAADVTAVQARSVMSLAERMSLESEASWAWSRDPQRGTPEHVVGRSSPLLTGGASAHDATVAFLNRFRDAYAMRDPGNEFVVAHEHRDELGMTHLRMQQVERGVVVKGAEMMVHYDAEGALRVLDANYVPGLDKVDVGPTLTADQALARARAEQATFVKAEAKGFADAANAANAMDAWALDEPRVTVGPELVIHALDQGPAALAYHVVLRSDVPAPHRLDYLIDAHSGAVLRSFDDIETVAGTGLGVLGDTKNIQVTQSGNTYSLTDSTRTPNGIRTYSIANRQTPLPGTLVTSASATGWDRVAQGAGAAVDAHFFAGVVYDYYKTGHNRLGIDGKNGAIISTAHYGSGVVNAFWDGQQMAYGDGNGSTARALSVSLDVVGHELTHGVTQYTSNLAYQGQSGALNESISDIFGSIIEHSYKADDTNNWLLGEGIFTNNKPFRDLAHPDKGQQPAHMSKYVNTTQDNGGVHTNSGIPNNAFYLMTKGGTNDVSKVQVSAGIGWDKAAKLWYRTQTTYLTSNGNFTAAANGNVSAANDLSFTQDEKNIVQCAWIAVGVLQGTCKPITGASGGAGGGDGGGGGTGGGDGTGGGGGNGTGGGGGNGTGGGKGTGAGGNKGSASGNPSGNDDAQFKTTAKGCSVSSSMVEDATSTSYGAILFAAAGLGALVSRRRRAVNVIK</sequence>
<evidence type="ECO:0000313" key="12">
    <source>
        <dbReference type="EMBL" id="WXB18663.1"/>
    </source>
</evidence>
<dbReference type="InterPro" id="IPR023612">
    <property type="entry name" value="Peptidase_M4"/>
</dbReference>
<dbReference type="Gene3D" id="3.10.450.40">
    <property type="match status" value="1"/>
</dbReference>
<reference evidence="12 13" key="1">
    <citation type="submission" date="2021-12" db="EMBL/GenBank/DDBJ databases">
        <title>Discovery of the Pendulisporaceae a myxobacterial family with distinct sporulation behavior and unique specialized metabolism.</title>
        <authorList>
            <person name="Garcia R."/>
            <person name="Popoff A."/>
            <person name="Bader C.D."/>
            <person name="Loehr J."/>
            <person name="Walesch S."/>
            <person name="Walt C."/>
            <person name="Boldt J."/>
            <person name="Bunk B."/>
            <person name="Haeckl F.J.F.P.J."/>
            <person name="Gunesch A.P."/>
            <person name="Birkelbach J."/>
            <person name="Nuebel U."/>
            <person name="Pietschmann T."/>
            <person name="Bach T."/>
            <person name="Mueller R."/>
        </authorList>
    </citation>
    <scope>NUCLEOTIDE SEQUENCE [LARGE SCALE GENOMIC DNA]</scope>
    <source>
        <strain evidence="12 13">MSr11954</strain>
    </source>
</reference>
<keyword evidence="13" id="KW-1185">Reference proteome</keyword>
<dbReference type="Gene3D" id="3.10.450.490">
    <property type="match status" value="1"/>
</dbReference>
<dbReference type="SUPFAM" id="SSF55486">
    <property type="entry name" value="Metalloproteases ('zincins'), catalytic domain"/>
    <property type="match status" value="1"/>
</dbReference>
<dbReference type="Gene3D" id="1.10.390.10">
    <property type="entry name" value="Neutral Protease Domain 2"/>
    <property type="match status" value="1"/>
</dbReference>
<gene>
    <name evidence="12" type="ORF">LZC94_15665</name>
</gene>
<feature type="domain" description="FTP" evidence="11">
    <location>
        <begin position="112"/>
        <end position="155"/>
    </location>
</feature>
<dbReference type="PANTHER" id="PTHR33794:SF1">
    <property type="entry name" value="BACILLOLYSIN"/>
    <property type="match status" value="1"/>
</dbReference>
<evidence type="ECO:0000259" key="10">
    <source>
        <dbReference type="Pfam" id="PF02868"/>
    </source>
</evidence>
<dbReference type="CDD" id="cd09597">
    <property type="entry name" value="M4_TLP"/>
    <property type="match status" value="1"/>
</dbReference>
<dbReference type="Pfam" id="PF01447">
    <property type="entry name" value="Peptidase_M4"/>
    <property type="match status" value="1"/>
</dbReference>
<keyword evidence="3" id="KW-0479">Metal-binding</keyword>
<evidence type="ECO:0000256" key="2">
    <source>
        <dbReference type="ARBA" id="ARBA00022670"/>
    </source>
</evidence>
<keyword evidence="6" id="KW-0862">Zinc</keyword>
<feature type="region of interest" description="Disordered" evidence="8">
    <location>
        <begin position="61"/>
        <end position="83"/>
    </location>
</feature>
<dbReference type="PRINTS" id="PR00730">
    <property type="entry name" value="THERMOLYSIN"/>
</dbReference>
<dbReference type="Pfam" id="PF02868">
    <property type="entry name" value="Peptidase_M4_C"/>
    <property type="match status" value="1"/>
</dbReference>
<evidence type="ECO:0000256" key="1">
    <source>
        <dbReference type="ARBA" id="ARBA00009388"/>
    </source>
</evidence>
<keyword evidence="2" id="KW-0645">Protease</keyword>
<dbReference type="PANTHER" id="PTHR33794">
    <property type="entry name" value="BACILLOLYSIN"/>
    <property type="match status" value="1"/>
</dbReference>
<comment type="similarity">
    <text evidence="1">Belongs to the peptidase M4 family.</text>
</comment>
<feature type="compositionally biased region" description="Gly residues" evidence="8">
    <location>
        <begin position="612"/>
        <end position="649"/>
    </location>
</feature>